<protein>
    <submittedName>
        <fullName evidence="2">Uncharacterized protein</fullName>
    </submittedName>
</protein>
<accession>A0A812ZTN8</accession>
<organism evidence="2 3">
    <name type="scientific">Symbiodinium necroappetens</name>
    <dbReference type="NCBI Taxonomy" id="1628268"/>
    <lineage>
        <taxon>Eukaryota</taxon>
        <taxon>Sar</taxon>
        <taxon>Alveolata</taxon>
        <taxon>Dinophyceae</taxon>
        <taxon>Suessiales</taxon>
        <taxon>Symbiodiniaceae</taxon>
        <taxon>Symbiodinium</taxon>
    </lineage>
</organism>
<dbReference type="AlphaFoldDB" id="A0A812ZTN8"/>
<evidence type="ECO:0000313" key="2">
    <source>
        <dbReference type="EMBL" id="CAE7838536.1"/>
    </source>
</evidence>
<evidence type="ECO:0000256" key="1">
    <source>
        <dbReference type="SAM" id="MobiDB-lite"/>
    </source>
</evidence>
<evidence type="ECO:0000313" key="3">
    <source>
        <dbReference type="Proteomes" id="UP000601435"/>
    </source>
</evidence>
<dbReference type="PROSITE" id="PS51257">
    <property type="entry name" value="PROKAR_LIPOPROTEIN"/>
    <property type="match status" value="1"/>
</dbReference>
<name>A0A812ZTN8_9DINO</name>
<feature type="region of interest" description="Disordered" evidence="1">
    <location>
        <begin position="282"/>
        <end position="302"/>
    </location>
</feature>
<dbReference type="EMBL" id="CAJNJA010049786">
    <property type="protein sequence ID" value="CAE7838536.1"/>
    <property type="molecule type" value="Genomic_DNA"/>
</dbReference>
<dbReference type="OrthoDB" id="437105at2759"/>
<dbReference type="Proteomes" id="UP000601435">
    <property type="component" value="Unassembled WGS sequence"/>
</dbReference>
<comment type="caution">
    <text evidence="2">The sequence shown here is derived from an EMBL/GenBank/DDBJ whole genome shotgun (WGS) entry which is preliminary data.</text>
</comment>
<reference evidence="2" key="1">
    <citation type="submission" date="2021-02" db="EMBL/GenBank/DDBJ databases">
        <authorList>
            <person name="Dougan E. K."/>
            <person name="Rhodes N."/>
            <person name="Thang M."/>
            <person name="Chan C."/>
        </authorList>
    </citation>
    <scope>NUCLEOTIDE SEQUENCE</scope>
</reference>
<sequence length="445" mass="48273">MASRFVSILQWVASCDAQAACPPFFDFAFQELRHRVHELPQADIRRAAELFSQVHLERPDLLPSAASALARAARPPEELPEVALYLSTLAGLYSRVAALPKSEEASSQEERRTALMALAEKLSGGAETVQDLLTPSTVAHDATFLALSAFAQAVCRPVDDVPAARELVLQAGLRLFDSLCRLLMLVHEVAGFGAGEPRFSPQHVHIFITALRSFCVGKGSASPPVSCLDVLQGVVQHTVASAADSDKEARLCLAVLQELATDPACPGSLKAILPGLEANEVHSVQGGEPSGPGGTAQRRLRAAMAASPGSQGVHVTYVARLANGRFLSDFRSRWLCERRQESGRDEKPDGQSAPWLPARSGAWFPSADVWALDFACRKYLPPSTSQTPPTCKVYTYIDTCMHTYIHTYIPVCVCAYDMHVSTFVHMCMRSSIHAHVCTYLCVYVG</sequence>
<keyword evidence="3" id="KW-1185">Reference proteome</keyword>
<proteinExistence type="predicted"/>
<gene>
    <name evidence="2" type="ORF">SNEC2469_LOCUS25322</name>
</gene>